<dbReference type="Proteomes" id="UP000178946">
    <property type="component" value="Unassembled WGS sequence"/>
</dbReference>
<evidence type="ECO:0000313" key="3">
    <source>
        <dbReference type="Proteomes" id="UP000178946"/>
    </source>
</evidence>
<sequence>MIYITDNIAGIVLIGVALMAFLFVVGIWFRQRLLSKTVIVAVAFSFPLIAIALLMVPPAYRGLPDVNCVEYGGGKTVFVLESVDVRPEKSSNPYGPETLILIVRAVERWGDAMHFCVLPRDSEKAKSIIAFLIEFGFEPGVTTIAFGGKQEIPNVTWRPKEKLNFEKPGPPEVSQ</sequence>
<keyword evidence="1" id="KW-0472">Membrane</keyword>
<name>A0A1F8DQU2_9BACT</name>
<comment type="caution">
    <text evidence="2">The sequence shown here is derived from an EMBL/GenBank/DDBJ whole genome shotgun (WGS) entry which is preliminary data.</text>
</comment>
<accession>A0A1F8DQU2</accession>
<keyword evidence="1" id="KW-0812">Transmembrane</keyword>
<protein>
    <submittedName>
        <fullName evidence="2">Uncharacterized protein</fullName>
    </submittedName>
</protein>
<dbReference type="AlphaFoldDB" id="A0A1F8DQU2"/>
<organism evidence="2 3">
    <name type="scientific">Candidatus Wolfebacteria bacterium RIFCSPLOWO2_01_FULL_45_19</name>
    <dbReference type="NCBI Taxonomy" id="1802557"/>
    <lineage>
        <taxon>Bacteria</taxon>
        <taxon>Candidatus Wolfeibacteriota</taxon>
    </lineage>
</organism>
<keyword evidence="1" id="KW-1133">Transmembrane helix</keyword>
<dbReference type="EMBL" id="MGIR01000005">
    <property type="protein sequence ID" value="OGM90991.1"/>
    <property type="molecule type" value="Genomic_DNA"/>
</dbReference>
<feature type="transmembrane region" description="Helical" evidence="1">
    <location>
        <begin position="7"/>
        <end position="29"/>
    </location>
</feature>
<evidence type="ECO:0000256" key="1">
    <source>
        <dbReference type="SAM" id="Phobius"/>
    </source>
</evidence>
<dbReference type="STRING" id="1802557.A3A20_00205"/>
<gene>
    <name evidence="2" type="ORF">A3A20_00205</name>
</gene>
<proteinExistence type="predicted"/>
<feature type="transmembrane region" description="Helical" evidence="1">
    <location>
        <begin position="35"/>
        <end position="56"/>
    </location>
</feature>
<evidence type="ECO:0000313" key="2">
    <source>
        <dbReference type="EMBL" id="OGM90991.1"/>
    </source>
</evidence>
<reference evidence="2 3" key="1">
    <citation type="journal article" date="2016" name="Nat. Commun.">
        <title>Thousands of microbial genomes shed light on interconnected biogeochemical processes in an aquifer system.</title>
        <authorList>
            <person name="Anantharaman K."/>
            <person name="Brown C.T."/>
            <person name="Hug L.A."/>
            <person name="Sharon I."/>
            <person name="Castelle C.J."/>
            <person name="Probst A.J."/>
            <person name="Thomas B.C."/>
            <person name="Singh A."/>
            <person name="Wilkins M.J."/>
            <person name="Karaoz U."/>
            <person name="Brodie E.L."/>
            <person name="Williams K.H."/>
            <person name="Hubbard S.S."/>
            <person name="Banfield J.F."/>
        </authorList>
    </citation>
    <scope>NUCLEOTIDE SEQUENCE [LARGE SCALE GENOMIC DNA]</scope>
</reference>